<reference evidence="2" key="1">
    <citation type="submission" date="2016-05" db="EMBL/GenBank/DDBJ databases">
        <authorList>
            <person name="Naeem Raeece"/>
        </authorList>
    </citation>
    <scope>NUCLEOTIDE SEQUENCE [LARGE SCALE GENOMIC DNA]</scope>
</reference>
<sequence length="36" mass="3692">MDLSDCGGLLPSGNVQSARSNCVIVSFTECCAGNKD</sequence>
<protein>
    <submittedName>
        <fullName evidence="1">Uncharacterized protein</fullName>
    </submittedName>
</protein>
<accession>A0A1A8XCD1</accession>
<dbReference type="EMBL" id="FLQV01003834">
    <property type="protein sequence ID" value="SBT02885.1"/>
    <property type="molecule type" value="Genomic_DNA"/>
</dbReference>
<organism evidence="1 2">
    <name type="scientific">Plasmodium ovale curtisi</name>
    <dbReference type="NCBI Taxonomy" id="864141"/>
    <lineage>
        <taxon>Eukaryota</taxon>
        <taxon>Sar</taxon>
        <taxon>Alveolata</taxon>
        <taxon>Apicomplexa</taxon>
        <taxon>Aconoidasida</taxon>
        <taxon>Haemosporida</taxon>
        <taxon>Plasmodiidae</taxon>
        <taxon>Plasmodium</taxon>
        <taxon>Plasmodium (Plasmodium)</taxon>
    </lineage>
</organism>
<evidence type="ECO:0000313" key="2">
    <source>
        <dbReference type="Proteomes" id="UP000078546"/>
    </source>
</evidence>
<feature type="non-terminal residue" evidence="1">
    <location>
        <position position="36"/>
    </location>
</feature>
<name>A0A1A8XCD1_PLAOA</name>
<evidence type="ECO:0000313" key="1">
    <source>
        <dbReference type="EMBL" id="SBT02885.1"/>
    </source>
</evidence>
<dbReference type="AlphaFoldDB" id="A0A1A8XCD1"/>
<dbReference type="Proteomes" id="UP000078546">
    <property type="component" value="Unassembled WGS sequence"/>
</dbReference>
<gene>
    <name evidence="1" type="ORF">POVCU1_081800</name>
</gene>
<proteinExistence type="predicted"/>